<keyword evidence="8" id="KW-1185">Reference proteome</keyword>
<evidence type="ECO:0000313" key="7">
    <source>
        <dbReference type="EMBL" id="OWZ05579.1"/>
    </source>
</evidence>
<organism evidence="7 8">
    <name type="scientific">Phytophthora megakarya</name>
    <dbReference type="NCBI Taxonomy" id="4795"/>
    <lineage>
        <taxon>Eukaryota</taxon>
        <taxon>Sar</taxon>
        <taxon>Stramenopiles</taxon>
        <taxon>Oomycota</taxon>
        <taxon>Peronosporomycetes</taxon>
        <taxon>Peronosporales</taxon>
        <taxon>Peronosporaceae</taxon>
        <taxon>Phytophthora</taxon>
    </lineage>
</organism>
<dbReference type="GO" id="GO:0005576">
    <property type="term" value="C:extracellular region"/>
    <property type="evidence" value="ECO:0007669"/>
    <property type="project" value="UniProtKB-SubCell"/>
</dbReference>
<proteinExistence type="inferred from homology"/>
<comment type="subcellular location">
    <subcellularLocation>
        <location evidence="1 5">Secreted</location>
    </subcellularLocation>
</comment>
<dbReference type="InterPro" id="IPR031825">
    <property type="entry name" value="RXLR"/>
</dbReference>
<evidence type="ECO:0000256" key="4">
    <source>
        <dbReference type="ARBA" id="ARBA00022729"/>
    </source>
</evidence>
<dbReference type="PROSITE" id="PS51257">
    <property type="entry name" value="PROKAR_LIPOPROTEIN"/>
    <property type="match status" value="1"/>
</dbReference>
<evidence type="ECO:0000256" key="1">
    <source>
        <dbReference type="ARBA" id="ARBA00004613"/>
    </source>
</evidence>
<feature type="signal peptide" evidence="5">
    <location>
        <begin position="1"/>
        <end position="21"/>
    </location>
</feature>
<comment type="function">
    <text evidence="5">Effector that suppresses plant defense responses during pathogen infection.</text>
</comment>
<feature type="chain" id="PRO_5041012136" description="RxLR effector protein" evidence="5">
    <location>
        <begin position="22"/>
        <end position="191"/>
    </location>
</feature>
<evidence type="ECO:0000256" key="5">
    <source>
        <dbReference type="RuleBase" id="RU367124"/>
    </source>
</evidence>
<evidence type="ECO:0000256" key="6">
    <source>
        <dbReference type="SAM" id="Coils"/>
    </source>
</evidence>
<name>A0A225VKP2_9STRA</name>
<comment type="domain">
    <text evidence="5">The RxLR-dEER motif acts to carry the protein into the host cell cytoplasm through binding to cell surface phosphatidylinositol-3-phosphate.</text>
</comment>
<dbReference type="AlphaFoldDB" id="A0A225VKP2"/>
<comment type="similarity">
    <text evidence="2 5">Belongs to the RxLR effector family.</text>
</comment>
<sequence>MRLSYICVLLVAVAALLSCNALSPQGDDRKRSLRSLKTVNKADAQEEERCSFCYKFDFNIVDDIVNIVKLPEQFQRMRDEPEKLRNIFMQWKTGYLSADEAAAFMKKEGLTEKAVEEFKKAYELFLEHKAIKAPLKAAKKLKRAQELKAKKLEAAKNLEDIKKLNAERLEKLNAEALKEATKKLEAAKLAD</sequence>
<keyword evidence="4 5" id="KW-0732">Signal</keyword>
<reference evidence="8" key="1">
    <citation type="submission" date="2017-03" db="EMBL/GenBank/DDBJ databases">
        <title>Phytopthora megakarya and P. palmivora, two closely related causual agents of cacao black pod achieved similar genome size and gene model numbers by different mechanisms.</title>
        <authorList>
            <person name="Ali S."/>
            <person name="Shao J."/>
            <person name="Larry D.J."/>
            <person name="Kronmiller B."/>
            <person name="Shen D."/>
            <person name="Strem M.D."/>
            <person name="Melnick R.L."/>
            <person name="Guiltinan M.J."/>
            <person name="Tyler B.M."/>
            <person name="Meinhardt L.W."/>
            <person name="Bailey B.A."/>
        </authorList>
    </citation>
    <scope>NUCLEOTIDE SEQUENCE [LARGE SCALE GENOMIC DNA]</scope>
    <source>
        <strain evidence="8">zdho120</strain>
    </source>
</reference>
<feature type="coiled-coil region" evidence="6">
    <location>
        <begin position="135"/>
        <end position="186"/>
    </location>
</feature>
<accession>A0A225VKP2</accession>
<dbReference type="OrthoDB" id="128458at2759"/>
<evidence type="ECO:0000256" key="3">
    <source>
        <dbReference type="ARBA" id="ARBA00022525"/>
    </source>
</evidence>
<keyword evidence="6" id="KW-0175">Coiled coil</keyword>
<gene>
    <name evidence="7" type="ORF">PHMEG_00022308</name>
</gene>
<comment type="caution">
    <text evidence="7">The sequence shown here is derived from an EMBL/GenBank/DDBJ whole genome shotgun (WGS) entry which is preliminary data.</text>
</comment>
<dbReference type="EMBL" id="NBNE01004360">
    <property type="protein sequence ID" value="OWZ05579.1"/>
    <property type="molecule type" value="Genomic_DNA"/>
</dbReference>
<protein>
    <recommendedName>
        <fullName evidence="5">RxLR effector protein</fullName>
    </recommendedName>
</protein>
<dbReference type="Proteomes" id="UP000198211">
    <property type="component" value="Unassembled WGS sequence"/>
</dbReference>
<keyword evidence="3 5" id="KW-0964">Secreted</keyword>
<evidence type="ECO:0000313" key="8">
    <source>
        <dbReference type="Proteomes" id="UP000198211"/>
    </source>
</evidence>
<evidence type="ECO:0000256" key="2">
    <source>
        <dbReference type="ARBA" id="ARBA00010400"/>
    </source>
</evidence>
<dbReference type="Pfam" id="PF16810">
    <property type="entry name" value="RXLR"/>
    <property type="match status" value="1"/>
</dbReference>